<protein>
    <submittedName>
        <fullName evidence="3">4-oxalocrotonate tautomerase</fullName>
    </submittedName>
</protein>
<dbReference type="InterPro" id="IPR004370">
    <property type="entry name" value="4-OT-like_dom"/>
</dbReference>
<dbReference type="SUPFAM" id="SSF55331">
    <property type="entry name" value="Tautomerase/MIF"/>
    <property type="match status" value="1"/>
</dbReference>
<dbReference type="Gene3D" id="3.30.429.10">
    <property type="entry name" value="Macrophage Migration Inhibitory Factor"/>
    <property type="match status" value="1"/>
</dbReference>
<proteinExistence type="predicted"/>
<dbReference type="OrthoDB" id="3395834at2"/>
<reference evidence="3 4" key="1">
    <citation type="submission" date="2016-10" db="EMBL/GenBank/DDBJ databases">
        <authorList>
            <person name="de Groot N.N."/>
        </authorList>
    </citation>
    <scope>NUCLEOTIDE SEQUENCE [LARGE SCALE GENOMIC DNA]</scope>
    <source>
        <strain evidence="3 4">U95</strain>
    </source>
</reference>
<dbReference type="Proteomes" id="UP000198767">
    <property type="component" value="Unassembled WGS sequence"/>
</dbReference>
<evidence type="ECO:0000256" key="1">
    <source>
        <dbReference type="ARBA" id="ARBA00023235"/>
    </source>
</evidence>
<dbReference type="GO" id="GO:0016853">
    <property type="term" value="F:isomerase activity"/>
    <property type="evidence" value="ECO:0007669"/>
    <property type="project" value="UniProtKB-KW"/>
</dbReference>
<dbReference type="RefSeq" id="WP_090217968.1">
    <property type="nucleotide sequence ID" value="NZ_FMWG01000004.1"/>
</dbReference>
<gene>
    <name evidence="3" type="ORF">SAMN04488118_104212</name>
</gene>
<dbReference type="STRING" id="1156985.SAMN04488118_104212"/>
<dbReference type="Pfam" id="PF01361">
    <property type="entry name" value="Tautomerase"/>
    <property type="match status" value="1"/>
</dbReference>
<dbReference type="EMBL" id="FMWG01000004">
    <property type="protein sequence ID" value="SCZ61204.1"/>
    <property type="molecule type" value="Genomic_DNA"/>
</dbReference>
<name>A0A1G5QHD0_9RHOB</name>
<sequence length="88" mass="9749">MPHIDIAYFDKELTETQLAQLDKDLTQVICTCLKVPASAVSIGLEPVAPDVWNTQIALPRIVTRAASLLRQPDYPLPKPDTAHQTKDI</sequence>
<organism evidence="3 4">
    <name type="scientific">Epibacterium ulvae</name>
    <dbReference type="NCBI Taxonomy" id="1156985"/>
    <lineage>
        <taxon>Bacteria</taxon>
        <taxon>Pseudomonadati</taxon>
        <taxon>Pseudomonadota</taxon>
        <taxon>Alphaproteobacteria</taxon>
        <taxon>Rhodobacterales</taxon>
        <taxon>Roseobacteraceae</taxon>
        <taxon>Epibacterium</taxon>
    </lineage>
</organism>
<keyword evidence="1" id="KW-0413">Isomerase</keyword>
<accession>A0A1G5QHD0</accession>
<dbReference type="InterPro" id="IPR014347">
    <property type="entry name" value="Tautomerase/MIF_sf"/>
</dbReference>
<keyword evidence="4" id="KW-1185">Reference proteome</keyword>
<evidence type="ECO:0000313" key="4">
    <source>
        <dbReference type="Proteomes" id="UP000198767"/>
    </source>
</evidence>
<feature type="domain" description="4-oxalocrotonate tautomerase-like" evidence="2">
    <location>
        <begin position="2"/>
        <end position="52"/>
    </location>
</feature>
<evidence type="ECO:0000259" key="2">
    <source>
        <dbReference type="Pfam" id="PF01361"/>
    </source>
</evidence>
<dbReference type="AlphaFoldDB" id="A0A1G5QHD0"/>
<evidence type="ECO:0000313" key="3">
    <source>
        <dbReference type="EMBL" id="SCZ61204.1"/>
    </source>
</evidence>